<evidence type="ECO:0000313" key="2">
    <source>
        <dbReference type="Proteomes" id="UP000799754"/>
    </source>
</evidence>
<sequence length="156" mass="17314">MAARKVYRTLRRSIGFEPLANQPTRAFLHAKETSARSILHHTMALCLSYCLTAEKGEVWYLGASPHLLTTVACTMMELRSSARLLKLGISGGPMTRTCQSWSAHTSFLEVFLDIQGYDDDAYKELYSAWNCLICCEVCSKLKAASAVSQGRSTSHD</sequence>
<dbReference type="EMBL" id="MU006758">
    <property type="protein sequence ID" value="KAF2621234.1"/>
    <property type="molecule type" value="Genomic_DNA"/>
</dbReference>
<protein>
    <submittedName>
        <fullName evidence="1">Uncharacterized protein</fullName>
    </submittedName>
</protein>
<reference evidence="1" key="1">
    <citation type="journal article" date="2020" name="Stud. Mycol.">
        <title>101 Dothideomycetes genomes: a test case for predicting lifestyles and emergence of pathogens.</title>
        <authorList>
            <person name="Haridas S."/>
            <person name="Albert R."/>
            <person name="Binder M."/>
            <person name="Bloem J."/>
            <person name="Labutti K."/>
            <person name="Salamov A."/>
            <person name="Andreopoulos B."/>
            <person name="Baker S."/>
            <person name="Barry K."/>
            <person name="Bills G."/>
            <person name="Bluhm B."/>
            <person name="Cannon C."/>
            <person name="Castanera R."/>
            <person name="Culley D."/>
            <person name="Daum C."/>
            <person name="Ezra D."/>
            <person name="Gonzalez J."/>
            <person name="Henrissat B."/>
            <person name="Kuo A."/>
            <person name="Liang C."/>
            <person name="Lipzen A."/>
            <person name="Lutzoni F."/>
            <person name="Magnuson J."/>
            <person name="Mondo S."/>
            <person name="Nolan M."/>
            <person name="Ohm R."/>
            <person name="Pangilinan J."/>
            <person name="Park H.-J."/>
            <person name="Ramirez L."/>
            <person name="Alfaro M."/>
            <person name="Sun H."/>
            <person name="Tritt A."/>
            <person name="Yoshinaga Y."/>
            <person name="Zwiers L.-H."/>
            <person name="Turgeon B."/>
            <person name="Goodwin S."/>
            <person name="Spatafora J."/>
            <person name="Crous P."/>
            <person name="Grigoriev I."/>
        </authorList>
    </citation>
    <scope>NUCLEOTIDE SEQUENCE</scope>
    <source>
        <strain evidence="1">CBS 525.71</strain>
    </source>
</reference>
<comment type="caution">
    <text evidence="1">The sequence shown here is derived from an EMBL/GenBank/DDBJ whole genome shotgun (WGS) entry which is preliminary data.</text>
</comment>
<proteinExistence type="predicted"/>
<accession>A0ACB6RJT6</accession>
<gene>
    <name evidence="1" type="ORF">BU25DRAFT_426633</name>
</gene>
<organism evidence="1 2">
    <name type="scientific">Macroventuria anomochaeta</name>
    <dbReference type="NCBI Taxonomy" id="301207"/>
    <lineage>
        <taxon>Eukaryota</taxon>
        <taxon>Fungi</taxon>
        <taxon>Dikarya</taxon>
        <taxon>Ascomycota</taxon>
        <taxon>Pezizomycotina</taxon>
        <taxon>Dothideomycetes</taxon>
        <taxon>Pleosporomycetidae</taxon>
        <taxon>Pleosporales</taxon>
        <taxon>Pleosporineae</taxon>
        <taxon>Didymellaceae</taxon>
        <taxon>Macroventuria</taxon>
    </lineage>
</organism>
<keyword evidence="2" id="KW-1185">Reference proteome</keyword>
<evidence type="ECO:0000313" key="1">
    <source>
        <dbReference type="EMBL" id="KAF2621234.1"/>
    </source>
</evidence>
<name>A0ACB6RJT6_9PLEO</name>
<dbReference type="Proteomes" id="UP000799754">
    <property type="component" value="Unassembled WGS sequence"/>
</dbReference>